<accession>A0AAV2RMC0</accession>
<feature type="transmembrane region" description="Helical" evidence="1">
    <location>
        <begin position="361"/>
        <end position="381"/>
    </location>
</feature>
<dbReference type="Proteomes" id="UP001497623">
    <property type="component" value="Unassembled WGS sequence"/>
</dbReference>
<dbReference type="EMBL" id="CAXKWB010025036">
    <property type="protein sequence ID" value="CAL4127215.1"/>
    <property type="molecule type" value="Genomic_DNA"/>
</dbReference>
<keyword evidence="1" id="KW-0812">Transmembrane</keyword>
<feature type="transmembrane region" description="Helical" evidence="1">
    <location>
        <begin position="307"/>
        <end position="328"/>
    </location>
</feature>
<protein>
    <recommendedName>
        <fullName evidence="4">G-protein coupled receptors family 1 profile domain-containing protein</fullName>
    </recommendedName>
</protein>
<dbReference type="AlphaFoldDB" id="A0AAV2RMC0"/>
<proteinExistence type="predicted"/>
<evidence type="ECO:0000313" key="3">
    <source>
        <dbReference type="Proteomes" id="UP001497623"/>
    </source>
</evidence>
<dbReference type="SUPFAM" id="SSF81321">
    <property type="entry name" value="Family A G protein-coupled receptor-like"/>
    <property type="match status" value="1"/>
</dbReference>
<evidence type="ECO:0000256" key="1">
    <source>
        <dbReference type="SAM" id="Phobius"/>
    </source>
</evidence>
<evidence type="ECO:0008006" key="4">
    <source>
        <dbReference type="Google" id="ProtNLM"/>
    </source>
</evidence>
<organism evidence="2 3">
    <name type="scientific">Meganyctiphanes norvegica</name>
    <name type="common">Northern krill</name>
    <name type="synonym">Thysanopoda norvegica</name>
    <dbReference type="NCBI Taxonomy" id="48144"/>
    <lineage>
        <taxon>Eukaryota</taxon>
        <taxon>Metazoa</taxon>
        <taxon>Ecdysozoa</taxon>
        <taxon>Arthropoda</taxon>
        <taxon>Crustacea</taxon>
        <taxon>Multicrustacea</taxon>
        <taxon>Malacostraca</taxon>
        <taxon>Eumalacostraca</taxon>
        <taxon>Eucarida</taxon>
        <taxon>Euphausiacea</taxon>
        <taxon>Euphausiidae</taxon>
        <taxon>Meganyctiphanes</taxon>
    </lineage>
</organism>
<dbReference type="Gene3D" id="1.20.1070.10">
    <property type="entry name" value="Rhodopsin 7-helix transmembrane proteins"/>
    <property type="match status" value="1"/>
</dbReference>
<reference evidence="2 3" key="1">
    <citation type="submission" date="2024-05" db="EMBL/GenBank/DDBJ databases">
        <authorList>
            <person name="Wallberg A."/>
        </authorList>
    </citation>
    <scope>NUCLEOTIDE SEQUENCE [LARGE SCALE GENOMIC DNA]</scope>
</reference>
<evidence type="ECO:0000313" key="2">
    <source>
        <dbReference type="EMBL" id="CAL4127215.1"/>
    </source>
</evidence>
<dbReference type="CDD" id="cd00637">
    <property type="entry name" value="7tm_classA_rhodopsin-like"/>
    <property type="match status" value="1"/>
</dbReference>
<comment type="caution">
    <text evidence="2">The sequence shown here is derived from an EMBL/GenBank/DDBJ whole genome shotgun (WGS) entry which is preliminary data.</text>
</comment>
<feature type="non-terminal residue" evidence="2">
    <location>
        <position position="1"/>
    </location>
</feature>
<keyword evidence="1" id="KW-0472">Membrane</keyword>
<name>A0AAV2RMC0_MEGNR</name>
<sequence>EINYDYNTIQNIINKTQLSIVSTKGNNSNPNMKSNQLIFQEGANSSNQKNNSNTITNFGSPAKAFLPSSFDIISILRDTSNQSESAMISTQGMQTVSTTQSPNVFTKIEDSNDFHPGFFSILEVSTLPSEEQYNQNSNKISIDLSYDNKIKNINVTSPQLTETEYTTPIFKTRGTDQIAENFENLSEINIRTKPLENITKTLINNVSTLNISTNYINLEKKNIFSLIGADQEITTNGPMENSSTEQNYFEDITNNLFDITIPVTQTYDNTTENTMSFNTSREISGMKNIMDRRKLILCQTQDEFSRASSSVLLALIFVLPVIGSIYIIGHTSYILHHYGSPQSVQPDDNLLQAHKQGTIKIVCVLLFHIICWLPFLMVQLLNTLNVVISIPQVVKLLCYLLGHTYNIMRTLIFVFLHMKKQMVVSVFPLGSNEISLHNNSATLEPVQETSTQQISTRPISSLPLFINNNFCEV</sequence>
<keyword evidence="3" id="KW-1185">Reference proteome</keyword>
<keyword evidence="1" id="KW-1133">Transmembrane helix</keyword>
<feature type="transmembrane region" description="Helical" evidence="1">
    <location>
        <begin position="393"/>
        <end position="416"/>
    </location>
</feature>
<gene>
    <name evidence="2" type="ORF">MNOR_LOCUS25814</name>
</gene>